<dbReference type="PANTHER" id="PTHR39385">
    <property type="entry name" value="PROTEIN CBG20422"/>
    <property type="match status" value="1"/>
</dbReference>
<dbReference type="AlphaFoldDB" id="A0A0N4V7C2"/>
<organism evidence="1">
    <name type="scientific">Enterobius vermicularis</name>
    <name type="common">Human pinworm</name>
    <dbReference type="NCBI Taxonomy" id="51028"/>
    <lineage>
        <taxon>Eukaryota</taxon>
        <taxon>Metazoa</taxon>
        <taxon>Ecdysozoa</taxon>
        <taxon>Nematoda</taxon>
        <taxon>Chromadorea</taxon>
        <taxon>Rhabditida</taxon>
        <taxon>Spirurina</taxon>
        <taxon>Oxyuridomorpha</taxon>
        <taxon>Oxyuroidea</taxon>
        <taxon>Oxyuridae</taxon>
        <taxon>Enterobius</taxon>
    </lineage>
</organism>
<dbReference type="PANTHER" id="PTHR39385:SF2">
    <property type="entry name" value="SLIT-LIKE 3 PROTEIN"/>
    <property type="match status" value="1"/>
</dbReference>
<proteinExistence type="predicted"/>
<protein>
    <submittedName>
        <fullName evidence="1">LRRNT domain-containing protein</fullName>
    </submittedName>
</protein>
<name>A0A0N4V7C2_ENTVE</name>
<dbReference type="InterPro" id="IPR032675">
    <property type="entry name" value="LRR_dom_sf"/>
</dbReference>
<dbReference type="WBParaSite" id="EVEC_0000618601-mRNA-1">
    <property type="protein sequence ID" value="EVEC_0000618601-mRNA-1"/>
    <property type="gene ID" value="EVEC_0000618601"/>
</dbReference>
<accession>A0A0N4V7C2</accession>
<reference evidence="1" key="1">
    <citation type="submission" date="2017-02" db="UniProtKB">
        <authorList>
            <consortium name="WormBaseParasite"/>
        </authorList>
    </citation>
    <scope>IDENTIFICATION</scope>
</reference>
<sequence length="168" mass="19753">LYWDFFHFFFAGYLYECLDNCQCDTDDEAIHCHSGQRETLTLPKNRLRGFSVIGMTYNNIKSLPAEEEILKKFPDIRAIDVERNPNFDCSTLSNYKTVTVGALIATLSEINEFQDCNFSCFAKKHYEKLHTYVLELWKVSHHDRFLYCAYSITSKHSFPLNKRKRLTP</sequence>
<dbReference type="Gene3D" id="3.80.10.10">
    <property type="entry name" value="Ribonuclease Inhibitor"/>
    <property type="match status" value="1"/>
</dbReference>
<evidence type="ECO:0000313" key="1">
    <source>
        <dbReference type="WBParaSite" id="EVEC_0000618601-mRNA-1"/>
    </source>
</evidence>